<evidence type="ECO:0000256" key="5">
    <source>
        <dbReference type="ARBA" id="ARBA00022801"/>
    </source>
</evidence>
<evidence type="ECO:0000313" key="9">
    <source>
        <dbReference type="EMBL" id="ENN96527.1"/>
    </source>
</evidence>
<evidence type="ECO:0000256" key="6">
    <source>
        <dbReference type="ARBA" id="ARBA00022989"/>
    </source>
</evidence>
<feature type="transmembrane region" description="Helical" evidence="8">
    <location>
        <begin position="12"/>
        <end position="35"/>
    </location>
</feature>
<organism evidence="9 10">
    <name type="scientific">Methanocaldococcus villosus KIN24-T80</name>
    <dbReference type="NCBI Taxonomy" id="1069083"/>
    <lineage>
        <taxon>Archaea</taxon>
        <taxon>Methanobacteriati</taxon>
        <taxon>Methanobacteriota</taxon>
        <taxon>Methanomada group</taxon>
        <taxon>Methanococci</taxon>
        <taxon>Methanococcales</taxon>
        <taxon>Methanocaldococcaceae</taxon>
        <taxon>Methanocaldococcus</taxon>
    </lineage>
</organism>
<keyword evidence="4 8" id="KW-0812">Transmembrane</keyword>
<dbReference type="OrthoDB" id="66119at2157"/>
<keyword evidence="2" id="KW-1003">Cell membrane</keyword>
<evidence type="ECO:0000256" key="8">
    <source>
        <dbReference type="SAM" id="Phobius"/>
    </source>
</evidence>
<dbReference type="GO" id="GO:0006508">
    <property type="term" value="P:proteolysis"/>
    <property type="evidence" value="ECO:0007669"/>
    <property type="project" value="UniProtKB-KW"/>
</dbReference>
<dbReference type="GO" id="GO:0005886">
    <property type="term" value="C:plasma membrane"/>
    <property type="evidence" value="ECO:0007669"/>
    <property type="project" value="UniProtKB-SubCell"/>
</dbReference>
<keyword evidence="5" id="KW-0378">Hydrolase</keyword>
<feature type="transmembrane region" description="Helical" evidence="8">
    <location>
        <begin position="87"/>
        <end position="109"/>
    </location>
</feature>
<accession>N6VZJ1</accession>
<keyword evidence="6 8" id="KW-1133">Transmembrane helix</keyword>
<dbReference type="AlphaFoldDB" id="N6VZJ1"/>
<dbReference type="STRING" id="1069083.GCA_000371805_00228"/>
<evidence type="ECO:0008006" key="11">
    <source>
        <dbReference type="Google" id="ProtNLM"/>
    </source>
</evidence>
<evidence type="ECO:0000313" key="10">
    <source>
        <dbReference type="Proteomes" id="UP000053695"/>
    </source>
</evidence>
<dbReference type="PATRIC" id="fig|1069083.5.peg.374"/>
<evidence type="ECO:0000256" key="1">
    <source>
        <dbReference type="ARBA" id="ARBA00004651"/>
    </source>
</evidence>
<dbReference type="InterPro" id="IPR026432">
    <property type="entry name" value="Archaeo_ArtD"/>
</dbReference>
<dbReference type="Proteomes" id="UP000053695">
    <property type="component" value="Unassembled WGS sequence"/>
</dbReference>
<keyword evidence="7 8" id="KW-0472">Membrane</keyword>
<dbReference type="GO" id="GO:0008233">
    <property type="term" value="F:peptidase activity"/>
    <property type="evidence" value="ECO:0007669"/>
    <property type="project" value="UniProtKB-KW"/>
</dbReference>
<dbReference type="RefSeq" id="WP_004590138.1">
    <property type="nucleotide sequence ID" value="NZ_APMM01000013.1"/>
</dbReference>
<dbReference type="NCBIfam" id="TIGR04175">
    <property type="entry name" value="archaeo_artD"/>
    <property type="match status" value="1"/>
</dbReference>
<proteinExistence type="predicted"/>
<comment type="caution">
    <text evidence="9">The sequence shown here is derived from an EMBL/GenBank/DDBJ whole genome shotgun (WGS) entry which is preliminary data.</text>
</comment>
<evidence type="ECO:0000256" key="7">
    <source>
        <dbReference type="ARBA" id="ARBA00023136"/>
    </source>
</evidence>
<gene>
    <name evidence="9" type="ORF">J422_01900</name>
</gene>
<evidence type="ECO:0000256" key="2">
    <source>
        <dbReference type="ARBA" id="ARBA00022475"/>
    </source>
</evidence>
<feature type="transmembrane region" description="Helical" evidence="8">
    <location>
        <begin position="55"/>
        <end position="75"/>
    </location>
</feature>
<evidence type="ECO:0000256" key="4">
    <source>
        <dbReference type="ARBA" id="ARBA00022692"/>
    </source>
</evidence>
<evidence type="ECO:0000256" key="3">
    <source>
        <dbReference type="ARBA" id="ARBA00022670"/>
    </source>
</evidence>
<feature type="transmembrane region" description="Helical" evidence="8">
    <location>
        <begin position="121"/>
        <end position="141"/>
    </location>
</feature>
<comment type="subcellular location">
    <subcellularLocation>
        <location evidence="1">Cell membrane</location>
        <topology evidence="1">Multi-pass membrane protein</topology>
    </subcellularLocation>
</comment>
<dbReference type="InterPro" id="IPR026392">
    <property type="entry name" value="Exo/Archaeosortase_dom"/>
</dbReference>
<name>N6VZJ1_9EURY</name>
<sequence length="149" mass="17445">MRKDYVKNIAFVFIISYSILSILENFLSNILSSIIGHLMHIYTYNNLLFFNNKIFIIDRACTCSLEMTIFLSFVFATPKVKITYKILYSIFGLLVINVVNILRIIMIITYKTDNFQLAHDVISFILFPVALFLNVFWIVILKKLNILRC</sequence>
<keyword evidence="10" id="KW-1185">Reference proteome</keyword>
<dbReference type="NCBIfam" id="TIGR04178">
    <property type="entry name" value="exo_archaeo"/>
    <property type="match status" value="1"/>
</dbReference>
<keyword evidence="3" id="KW-0645">Protease</keyword>
<dbReference type="EMBL" id="APMM01000013">
    <property type="protein sequence ID" value="ENN96527.1"/>
    <property type="molecule type" value="Genomic_DNA"/>
</dbReference>
<protein>
    <recommendedName>
        <fullName evidence="11">Exosortase EpsH-related protein</fullName>
    </recommendedName>
</protein>
<reference evidence="9 10" key="1">
    <citation type="journal article" date="2013" name="Genome Announc.">
        <title>Draft Genome Sequence of a Highly Flagellated, Fast-Swimming Archaeon, Methanocaldococcus villosus Strain KIN24-T80 (DSM 22612).</title>
        <authorList>
            <person name="Thennarasu S."/>
            <person name="Polireddy D."/>
            <person name="Antony A."/>
            <person name="Yada M.R."/>
            <person name="Algarawi S."/>
            <person name="Sivakumar N."/>
        </authorList>
    </citation>
    <scope>NUCLEOTIDE SEQUENCE [LARGE SCALE GENOMIC DNA]</scope>
    <source>
        <strain evidence="9 10">KIN24-T80</strain>
    </source>
</reference>